<feature type="domain" description="Inosine/uridine-preferring nucleoside hydrolase" evidence="5">
    <location>
        <begin position="18"/>
        <end position="339"/>
    </location>
</feature>
<evidence type="ECO:0000256" key="3">
    <source>
        <dbReference type="ARBA" id="ARBA00023295"/>
    </source>
</evidence>
<accession>A0A0L0P5Q7</accession>
<dbReference type="SUPFAM" id="SSF53590">
    <property type="entry name" value="Nucleoside hydrolase"/>
    <property type="match status" value="1"/>
</dbReference>
<dbReference type="GO" id="GO:0008477">
    <property type="term" value="F:purine nucleosidase activity"/>
    <property type="evidence" value="ECO:0007669"/>
    <property type="project" value="TreeGrafter"/>
</dbReference>
<keyword evidence="2" id="KW-0378">Hydrolase</keyword>
<dbReference type="EMBL" id="LGST01000009">
    <property type="protein sequence ID" value="KNE01550.1"/>
    <property type="molecule type" value="Genomic_DNA"/>
</dbReference>
<comment type="caution">
    <text evidence="6">The sequence shown here is derived from an EMBL/GenBank/DDBJ whole genome shotgun (WGS) entry which is preliminary data.</text>
</comment>
<dbReference type="InterPro" id="IPR023186">
    <property type="entry name" value="IUNH"/>
</dbReference>
<dbReference type="Gene3D" id="3.90.245.10">
    <property type="entry name" value="Ribonucleoside hydrolase-like"/>
    <property type="match status" value="1"/>
</dbReference>
<gene>
    <name evidence="6" type="ORF">QG37_01379</name>
</gene>
<evidence type="ECO:0000256" key="4">
    <source>
        <dbReference type="SAM" id="MobiDB-lite"/>
    </source>
</evidence>
<protein>
    <recommendedName>
        <fullName evidence="5">Inosine/uridine-preferring nucleoside hydrolase domain-containing protein</fullName>
    </recommendedName>
</protein>
<evidence type="ECO:0000256" key="2">
    <source>
        <dbReference type="ARBA" id="ARBA00022801"/>
    </source>
</evidence>
<dbReference type="GO" id="GO:0005829">
    <property type="term" value="C:cytosol"/>
    <property type="evidence" value="ECO:0007669"/>
    <property type="project" value="TreeGrafter"/>
</dbReference>
<sequence length="357" mass="40030">MHHKYVTGSDDKAPVVPVWLDCDPGNDDAFAILLAAMHPNFNLLGISTVHGNAALNHTTSNALALLELMGFQQDEIKVYAGADKPLICEPSHAPEVHGETGLGGAGLPSPKLKPSEDKGYLEAMRDAILENKHEICLVVTGAMTNYYQLVRKYPEVKQYIRYVSIMGGAAHCGNVTEYAEFNIYCDPHAAAEVLEDPELANKTVLSTLNITHTVLATDRVRESIYLEKNGKVSRLRKCYNDLIHFYHGSYIKRFGPIRGPAVHDPLAMFMVLPMVAKDSEEFKDFYDACDFNFYKRKTKVVMDGERRGETVLLNRDMDPLKQEDNGAYFGQSVNMHLFWHYMLRAIELADDKLAARS</sequence>
<dbReference type="Proteomes" id="UP000037122">
    <property type="component" value="Unassembled WGS sequence"/>
</dbReference>
<reference evidence="7" key="1">
    <citation type="journal article" date="2015" name="BMC Genomics">
        <title>Draft genome of a commonly misdiagnosed multidrug resistant pathogen Candida auris.</title>
        <authorList>
            <person name="Chatterjee S."/>
            <person name="Alampalli S.V."/>
            <person name="Nageshan R.K."/>
            <person name="Chettiar S.T."/>
            <person name="Joshi S."/>
            <person name="Tatu U.S."/>
        </authorList>
    </citation>
    <scope>NUCLEOTIDE SEQUENCE [LARGE SCALE GENOMIC DNA]</scope>
    <source>
        <strain evidence="7">6684</strain>
    </source>
</reference>
<dbReference type="AlphaFoldDB" id="A0A0L0P5Q7"/>
<name>A0A0L0P5Q7_CANAR</name>
<dbReference type="VEuPathDB" id="FungiDB:CJI96_0003968"/>
<dbReference type="PANTHER" id="PTHR12304:SF4">
    <property type="entry name" value="URIDINE NUCLEOSIDASE"/>
    <property type="match status" value="1"/>
</dbReference>
<feature type="region of interest" description="Disordered" evidence="4">
    <location>
        <begin position="97"/>
        <end position="116"/>
    </location>
</feature>
<dbReference type="Pfam" id="PF01156">
    <property type="entry name" value="IU_nuc_hydro"/>
    <property type="match status" value="1"/>
</dbReference>
<dbReference type="VEuPathDB" id="FungiDB:CJJ09_004175"/>
<comment type="similarity">
    <text evidence="1">Belongs to the IUNH family.</text>
</comment>
<evidence type="ECO:0000256" key="1">
    <source>
        <dbReference type="ARBA" id="ARBA00009176"/>
    </source>
</evidence>
<dbReference type="GO" id="GO:0006152">
    <property type="term" value="P:purine nucleoside catabolic process"/>
    <property type="evidence" value="ECO:0007669"/>
    <property type="project" value="TreeGrafter"/>
</dbReference>
<evidence type="ECO:0000313" key="7">
    <source>
        <dbReference type="Proteomes" id="UP000037122"/>
    </source>
</evidence>
<dbReference type="VEuPathDB" id="FungiDB:B9J08_005178"/>
<proteinExistence type="inferred from homology"/>
<evidence type="ECO:0000259" key="5">
    <source>
        <dbReference type="Pfam" id="PF01156"/>
    </source>
</evidence>
<dbReference type="PANTHER" id="PTHR12304">
    <property type="entry name" value="INOSINE-URIDINE PREFERRING NUCLEOSIDE HYDROLASE"/>
    <property type="match status" value="1"/>
</dbReference>
<dbReference type="InterPro" id="IPR001910">
    <property type="entry name" value="Inosine/uridine_hydrolase_dom"/>
</dbReference>
<organism evidence="6 7">
    <name type="scientific">Candidozyma auris</name>
    <name type="common">Yeast</name>
    <name type="synonym">Candida auris</name>
    <dbReference type="NCBI Taxonomy" id="498019"/>
    <lineage>
        <taxon>Eukaryota</taxon>
        <taxon>Fungi</taxon>
        <taxon>Dikarya</taxon>
        <taxon>Ascomycota</taxon>
        <taxon>Saccharomycotina</taxon>
        <taxon>Pichiomycetes</taxon>
        <taxon>Metschnikowiaceae</taxon>
        <taxon>Candidozyma</taxon>
    </lineage>
</organism>
<dbReference type="VEuPathDB" id="FungiDB:CJJ07_000253"/>
<keyword evidence="3" id="KW-0326">Glycosidase</keyword>
<dbReference type="VEuPathDB" id="FungiDB:QG37_01379"/>
<dbReference type="VEuPathDB" id="FungiDB:CJI97_005262"/>
<evidence type="ECO:0000313" key="6">
    <source>
        <dbReference type="EMBL" id="KNE01550.1"/>
    </source>
</evidence>
<dbReference type="InterPro" id="IPR036452">
    <property type="entry name" value="Ribo_hydro-like"/>
</dbReference>